<dbReference type="SMART" id="SM00154">
    <property type="entry name" value="ZnF_AN1"/>
    <property type="match status" value="2"/>
</dbReference>
<keyword evidence="4" id="KW-0862">Zinc</keyword>
<organism evidence="8 9">
    <name type="scientific">Amanita thiersii Skay4041</name>
    <dbReference type="NCBI Taxonomy" id="703135"/>
    <lineage>
        <taxon>Eukaryota</taxon>
        <taxon>Fungi</taxon>
        <taxon>Dikarya</taxon>
        <taxon>Basidiomycota</taxon>
        <taxon>Agaricomycotina</taxon>
        <taxon>Agaricomycetes</taxon>
        <taxon>Agaricomycetidae</taxon>
        <taxon>Agaricales</taxon>
        <taxon>Pluteineae</taxon>
        <taxon>Amanitaceae</taxon>
        <taxon>Amanita</taxon>
    </lineage>
</organism>
<dbReference type="STRING" id="703135.A0A2A9NSW9"/>
<evidence type="ECO:0000256" key="5">
    <source>
        <dbReference type="PROSITE-ProRule" id="PRU00449"/>
    </source>
</evidence>
<dbReference type="Proteomes" id="UP000242287">
    <property type="component" value="Unassembled WGS sequence"/>
</dbReference>
<dbReference type="PANTHER" id="PTHR14677">
    <property type="entry name" value="ARSENITE INDUCUBLE RNA ASSOCIATED PROTEIN AIP-1-RELATED"/>
    <property type="match status" value="1"/>
</dbReference>
<keyword evidence="9" id="KW-1185">Reference proteome</keyword>
<gene>
    <name evidence="8" type="ORF">AMATHDRAFT_136453</name>
</gene>
<dbReference type="EMBL" id="KZ301971">
    <property type="protein sequence ID" value="PFH54085.1"/>
    <property type="molecule type" value="Genomic_DNA"/>
</dbReference>
<evidence type="ECO:0000256" key="2">
    <source>
        <dbReference type="ARBA" id="ARBA00022737"/>
    </source>
</evidence>
<accession>A0A2A9NSW9</accession>
<dbReference type="GO" id="GO:0008270">
    <property type="term" value="F:zinc ion binding"/>
    <property type="evidence" value="ECO:0007669"/>
    <property type="project" value="UniProtKB-KW"/>
</dbReference>
<evidence type="ECO:0000256" key="3">
    <source>
        <dbReference type="ARBA" id="ARBA00022771"/>
    </source>
</evidence>
<feature type="domain" description="AN1-type" evidence="7">
    <location>
        <begin position="20"/>
        <end position="68"/>
    </location>
</feature>
<reference evidence="8 9" key="1">
    <citation type="submission" date="2014-02" db="EMBL/GenBank/DDBJ databases">
        <title>Transposable element dynamics among asymbiotic and ectomycorrhizal Amanita fungi.</title>
        <authorList>
            <consortium name="DOE Joint Genome Institute"/>
            <person name="Hess J."/>
            <person name="Skrede I."/>
            <person name="Wolfe B."/>
            <person name="LaButti K."/>
            <person name="Ohm R.A."/>
            <person name="Grigoriev I.V."/>
            <person name="Pringle A."/>
        </authorList>
    </citation>
    <scope>NUCLEOTIDE SEQUENCE [LARGE SCALE GENOMIC DNA]</scope>
    <source>
        <strain evidence="8 9">SKay4041</strain>
    </source>
</reference>
<dbReference type="Pfam" id="PF25403">
    <property type="entry name" value="zf-C2H2_ZFAND2"/>
    <property type="match status" value="1"/>
</dbReference>
<keyword evidence="2" id="KW-0677">Repeat</keyword>
<evidence type="ECO:0000313" key="9">
    <source>
        <dbReference type="Proteomes" id="UP000242287"/>
    </source>
</evidence>
<sequence length="280" mass="30779">MNSSASSTPAQTAERDAQLLSVGKQCFHSQCLLIDFLPFKCQHCQQSFCQAHFKVEDHQCPEYDESKHNRVAPNCPMCNTPVAIKQGQDPNARMEEHFARECFVMTGKASGKSMPTCSRGNCKKVLYTPITCDKCTKDFCATHRFAADHNCPSLTAPKPQAPSRNGAPHPLVEKFFQKKTTVGVASVRRTAVAKRPTAVSAAAKPSTTSTSQPTPADSASFKLSTPSPFNKIDRRAKEERASKVKAMQERAKKGLLSEREKAILAEEEAELAKDKDCIVM</sequence>
<dbReference type="Gene3D" id="4.10.1110.10">
    <property type="entry name" value="AN1-like Zinc finger"/>
    <property type="match status" value="2"/>
</dbReference>
<feature type="domain" description="AN1-type" evidence="7">
    <location>
        <begin position="111"/>
        <end position="159"/>
    </location>
</feature>
<dbReference type="InterPro" id="IPR000058">
    <property type="entry name" value="Znf_AN1"/>
</dbReference>
<feature type="region of interest" description="Disordered" evidence="6">
    <location>
        <begin position="193"/>
        <end position="251"/>
    </location>
</feature>
<dbReference type="PROSITE" id="PS51039">
    <property type="entry name" value="ZF_AN1"/>
    <property type="match status" value="2"/>
</dbReference>
<evidence type="ECO:0000313" key="8">
    <source>
        <dbReference type="EMBL" id="PFH54085.1"/>
    </source>
</evidence>
<feature type="compositionally biased region" description="Low complexity" evidence="6">
    <location>
        <begin position="196"/>
        <end position="220"/>
    </location>
</feature>
<dbReference type="Pfam" id="PF01428">
    <property type="entry name" value="zf-AN1"/>
    <property type="match status" value="2"/>
</dbReference>
<evidence type="ECO:0000256" key="4">
    <source>
        <dbReference type="ARBA" id="ARBA00022833"/>
    </source>
</evidence>
<evidence type="ECO:0000259" key="7">
    <source>
        <dbReference type="PROSITE" id="PS51039"/>
    </source>
</evidence>
<dbReference type="OrthoDB" id="431929at2759"/>
<name>A0A2A9NSW9_9AGAR</name>
<dbReference type="InterPro" id="IPR035896">
    <property type="entry name" value="AN1-like_Znf"/>
</dbReference>
<dbReference type="GO" id="GO:0005737">
    <property type="term" value="C:cytoplasm"/>
    <property type="evidence" value="ECO:0007669"/>
    <property type="project" value="TreeGrafter"/>
</dbReference>
<dbReference type="PANTHER" id="PTHR14677:SF40">
    <property type="entry name" value="CDC48-ASSOCIATED UBIQUITIN-LIKE_ZINC FINGER PROTEIN 1"/>
    <property type="match status" value="1"/>
</dbReference>
<keyword evidence="1" id="KW-0479">Metal-binding</keyword>
<dbReference type="InterPro" id="IPR057357">
    <property type="entry name" value="Znf-C2H2_ZFAND2A/B"/>
</dbReference>
<dbReference type="AlphaFoldDB" id="A0A2A9NSW9"/>
<protein>
    <recommendedName>
        <fullName evidence="7">AN1-type domain-containing protein</fullName>
    </recommendedName>
</protein>
<proteinExistence type="predicted"/>
<keyword evidence="3 5" id="KW-0863">Zinc-finger</keyword>
<dbReference type="SUPFAM" id="SSF118310">
    <property type="entry name" value="AN1-like Zinc finger"/>
    <property type="match status" value="2"/>
</dbReference>
<evidence type="ECO:0000256" key="1">
    <source>
        <dbReference type="ARBA" id="ARBA00022723"/>
    </source>
</evidence>
<feature type="compositionally biased region" description="Basic and acidic residues" evidence="6">
    <location>
        <begin position="231"/>
        <end position="251"/>
    </location>
</feature>
<evidence type="ECO:0000256" key="6">
    <source>
        <dbReference type="SAM" id="MobiDB-lite"/>
    </source>
</evidence>